<dbReference type="Proteomes" id="UP000636010">
    <property type="component" value="Unassembled WGS sequence"/>
</dbReference>
<name>A0ABQ1MQS6_9BACT</name>
<organism evidence="1 2">
    <name type="scientific">Marivirga lumbricoides</name>
    <dbReference type="NCBI Taxonomy" id="1046115"/>
    <lineage>
        <taxon>Bacteria</taxon>
        <taxon>Pseudomonadati</taxon>
        <taxon>Bacteroidota</taxon>
        <taxon>Cytophagia</taxon>
        <taxon>Cytophagales</taxon>
        <taxon>Marivirgaceae</taxon>
        <taxon>Marivirga</taxon>
    </lineage>
</organism>
<evidence type="ECO:0000313" key="1">
    <source>
        <dbReference type="EMBL" id="GGC42586.1"/>
    </source>
</evidence>
<dbReference type="EMBL" id="BMEC01000010">
    <property type="protein sequence ID" value="GGC42586.1"/>
    <property type="molecule type" value="Genomic_DNA"/>
</dbReference>
<dbReference type="RefSeq" id="WP_188464983.1">
    <property type="nucleotide sequence ID" value="NZ_BAABHU010000010.1"/>
</dbReference>
<reference evidence="2" key="1">
    <citation type="journal article" date="2019" name="Int. J. Syst. Evol. Microbiol.">
        <title>The Global Catalogue of Microorganisms (GCM) 10K type strain sequencing project: providing services to taxonomists for standard genome sequencing and annotation.</title>
        <authorList>
            <consortium name="The Broad Institute Genomics Platform"/>
            <consortium name="The Broad Institute Genome Sequencing Center for Infectious Disease"/>
            <person name="Wu L."/>
            <person name="Ma J."/>
        </authorList>
    </citation>
    <scope>NUCLEOTIDE SEQUENCE [LARGE SCALE GENOMIC DNA]</scope>
    <source>
        <strain evidence="2">CGMCC 1.10832</strain>
    </source>
</reference>
<accession>A0ABQ1MQS6</accession>
<gene>
    <name evidence="1" type="ORF">GCM10011506_30200</name>
</gene>
<sequence>MKELNYLSPSELIEKYPEVATKFNWSARELGLFLKCKLLDGYYDRRKRCAMIKENSFLQLVHFVNSLIDSQKINF</sequence>
<evidence type="ECO:0000313" key="2">
    <source>
        <dbReference type="Proteomes" id="UP000636010"/>
    </source>
</evidence>
<proteinExistence type="predicted"/>
<evidence type="ECO:0008006" key="3">
    <source>
        <dbReference type="Google" id="ProtNLM"/>
    </source>
</evidence>
<keyword evidence="2" id="KW-1185">Reference proteome</keyword>
<protein>
    <recommendedName>
        <fullName evidence="3">DUF1858 domain-containing protein</fullName>
    </recommendedName>
</protein>
<comment type="caution">
    <text evidence="1">The sequence shown here is derived from an EMBL/GenBank/DDBJ whole genome shotgun (WGS) entry which is preliminary data.</text>
</comment>